<dbReference type="GO" id="GO:0005524">
    <property type="term" value="F:ATP binding"/>
    <property type="evidence" value="ECO:0007669"/>
    <property type="project" value="InterPro"/>
</dbReference>
<dbReference type="InterPro" id="IPR030547">
    <property type="entry name" value="XRCC2"/>
</dbReference>
<dbReference type="PROSITE" id="PS50162">
    <property type="entry name" value="RECA_2"/>
    <property type="match status" value="1"/>
</dbReference>
<dbReference type="Gene3D" id="3.40.50.300">
    <property type="entry name" value="P-loop containing nucleotide triphosphate hydrolases"/>
    <property type="match status" value="1"/>
</dbReference>
<name>A0AAW1XHJ4_RUBAR</name>
<keyword evidence="3" id="KW-1185">Reference proteome</keyword>
<dbReference type="InterPro" id="IPR027417">
    <property type="entry name" value="P-loop_NTPase"/>
</dbReference>
<evidence type="ECO:0000313" key="2">
    <source>
        <dbReference type="EMBL" id="KAK9935711.1"/>
    </source>
</evidence>
<dbReference type="SUPFAM" id="SSF52540">
    <property type="entry name" value="P-loop containing nucleoside triphosphate hydrolases"/>
    <property type="match status" value="1"/>
</dbReference>
<organism evidence="2 3">
    <name type="scientific">Rubus argutus</name>
    <name type="common">Southern blackberry</name>
    <dbReference type="NCBI Taxonomy" id="59490"/>
    <lineage>
        <taxon>Eukaryota</taxon>
        <taxon>Viridiplantae</taxon>
        <taxon>Streptophyta</taxon>
        <taxon>Embryophyta</taxon>
        <taxon>Tracheophyta</taxon>
        <taxon>Spermatophyta</taxon>
        <taxon>Magnoliopsida</taxon>
        <taxon>eudicotyledons</taxon>
        <taxon>Gunneridae</taxon>
        <taxon>Pentapetalae</taxon>
        <taxon>rosids</taxon>
        <taxon>fabids</taxon>
        <taxon>Rosales</taxon>
        <taxon>Rosaceae</taxon>
        <taxon>Rosoideae</taxon>
        <taxon>Rosoideae incertae sedis</taxon>
        <taxon>Rubus</taxon>
    </lineage>
</organism>
<dbReference type="Proteomes" id="UP001457282">
    <property type="component" value="Unassembled WGS sequence"/>
</dbReference>
<gene>
    <name evidence="2" type="ORF">M0R45_022799</name>
</gene>
<dbReference type="GO" id="GO:0033063">
    <property type="term" value="C:Rad51B-Rad51C-Rad51D-XRCC2 complex"/>
    <property type="evidence" value="ECO:0007669"/>
    <property type="project" value="InterPro"/>
</dbReference>
<dbReference type="InterPro" id="IPR020588">
    <property type="entry name" value="RecA_ATP-bd"/>
</dbReference>
<protein>
    <recommendedName>
        <fullName evidence="1">RecA family profile 1 domain-containing protein</fullName>
    </recommendedName>
</protein>
<dbReference type="CDD" id="cd19490">
    <property type="entry name" value="XRCC2"/>
    <property type="match status" value="1"/>
</dbReference>
<dbReference type="GO" id="GO:0140664">
    <property type="term" value="F:ATP-dependent DNA damage sensor activity"/>
    <property type="evidence" value="ECO:0007669"/>
    <property type="project" value="InterPro"/>
</dbReference>
<dbReference type="EMBL" id="JBEDUW010000004">
    <property type="protein sequence ID" value="KAK9935711.1"/>
    <property type="molecule type" value="Genomic_DNA"/>
</dbReference>
<dbReference type="GO" id="GO:0003677">
    <property type="term" value="F:DNA binding"/>
    <property type="evidence" value="ECO:0007669"/>
    <property type="project" value="InterPro"/>
</dbReference>
<feature type="domain" description="RecA family profile 1" evidence="1">
    <location>
        <begin position="17"/>
        <end position="164"/>
    </location>
</feature>
<accession>A0AAW1XHJ4</accession>
<dbReference type="AlphaFoldDB" id="A0AAW1XHJ4"/>
<proteinExistence type="predicted"/>
<dbReference type="GO" id="GO:0005657">
    <property type="term" value="C:replication fork"/>
    <property type="evidence" value="ECO:0007669"/>
    <property type="project" value="InterPro"/>
</dbReference>
<dbReference type="GO" id="GO:0000724">
    <property type="term" value="P:double-strand break repair via homologous recombination"/>
    <property type="evidence" value="ECO:0007669"/>
    <property type="project" value="InterPro"/>
</dbReference>
<dbReference type="PANTHER" id="PTHR46644">
    <property type="entry name" value="DNA REPAIR PROTEIN XRCC2"/>
    <property type="match status" value="1"/>
</dbReference>
<evidence type="ECO:0000313" key="3">
    <source>
        <dbReference type="Proteomes" id="UP001457282"/>
    </source>
</evidence>
<dbReference type="PANTHER" id="PTHR46644:SF2">
    <property type="entry name" value="DNA REPAIR PROTEIN XRCC2"/>
    <property type="match status" value="1"/>
</dbReference>
<sequence>MAAKGWINGDESAAEMLARVSKERPFLLLPPLHRVPLRVGNVVELVGPSSSAKTQILIQAAVNCILPTEWNGVHYGGLERLVMFIDLDCRFDILRLSEMLKHRIMEPIGSMCNYEELYAVCMRRFLYVRCYDSLEFLATLKTLHHRLQKETKVLHVEIQLLMIDRKCISLQSISDTVVQEIRKLLLVHPMLVIATKEIMLGKVYAVDEAKQNKYLLEASDVRSITSSIQRLPYREFMPSVWQFREHGMQSPPYFMNSHGARNKCLPVLWSWIDLGCAKPPRSLNWKIAVGCLE</sequence>
<reference evidence="2 3" key="1">
    <citation type="journal article" date="2023" name="G3 (Bethesda)">
        <title>A chromosome-length genome assembly and annotation of blackberry (Rubus argutus, cv. 'Hillquist').</title>
        <authorList>
            <person name="Bruna T."/>
            <person name="Aryal R."/>
            <person name="Dudchenko O."/>
            <person name="Sargent D.J."/>
            <person name="Mead D."/>
            <person name="Buti M."/>
            <person name="Cavallini A."/>
            <person name="Hytonen T."/>
            <person name="Andres J."/>
            <person name="Pham M."/>
            <person name="Weisz D."/>
            <person name="Mascagni F."/>
            <person name="Usai G."/>
            <person name="Natali L."/>
            <person name="Bassil N."/>
            <person name="Fernandez G.E."/>
            <person name="Lomsadze A."/>
            <person name="Armour M."/>
            <person name="Olukolu B."/>
            <person name="Poorten T."/>
            <person name="Britton C."/>
            <person name="Davik J."/>
            <person name="Ashrafi H."/>
            <person name="Aiden E.L."/>
            <person name="Borodovsky M."/>
            <person name="Worthington M."/>
        </authorList>
    </citation>
    <scope>NUCLEOTIDE SEQUENCE [LARGE SCALE GENOMIC DNA]</scope>
    <source>
        <strain evidence="2">PI 553951</strain>
    </source>
</reference>
<comment type="caution">
    <text evidence="2">The sequence shown here is derived from an EMBL/GenBank/DDBJ whole genome shotgun (WGS) entry which is preliminary data.</text>
</comment>
<evidence type="ECO:0000259" key="1">
    <source>
        <dbReference type="PROSITE" id="PS50162"/>
    </source>
</evidence>